<feature type="transmembrane region" description="Helical" evidence="1">
    <location>
        <begin position="118"/>
        <end position="138"/>
    </location>
</feature>
<keyword evidence="1" id="KW-1133">Transmembrane helix</keyword>
<evidence type="ECO:0000256" key="1">
    <source>
        <dbReference type="SAM" id="Phobius"/>
    </source>
</evidence>
<dbReference type="OrthoDB" id="465212at2"/>
<dbReference type="Pfam" id="PF13301">
    <property type="entry name" value="DUF4079"/>
    <property type="match status" value="1"/>
</dbReference>
<feature type="transmembrane region" description="Helical" evidence="1">
    <location>
        <begin position="54"/>
        <end position="75"/>
    </location>
</feature>
<protein>
    <recommendedName>
        <fullName evidence="4">DUF4079 domain-containing protein</fullName>
    </recommendedName>
</protein>
<dbReference type="InterPro" id="IPR025067">
    <property type="entry name" value="DUF4079"/>
</dbReference>
<organism evidence="2 3">
    <name type="scientific">Acaryochloris marina (strain MBIC 11017)</name>
    <dbReference type="NCBI Taxonomy" id="329726"/>
    <lineage>
        <taxon>Bacteria</taxon>
        <taxon>Bacillati</taxon>
        <taxon>Cyanobacteriota</taxon>
        <taxon>Cyanophyceae</taxon>
        <taxon>Acaryochloridales</taxon>
        <taxon>Acaryochloridaceae</taxon>
        <taxon>Acaryochloris</taxon>
    </lineage>
</organism>
<dbReference type="STRING" id="329726.AM1_2906"/>
<proteinExistence type="predicted"/>
<keyword evidence="1" id="KW-0812">Transmembrane</keyword>
<dbReference type="eggNOG" id="ENOG50316M1">
    <property type="taxonomic scope" value="Bacteria"/>
</dbReference>
<dbReference type="HOGENOM" id="CLU_1794121_0_0_3"/>
<dbReference type="RefSeq" id="WP_012163341.1">
    <property type="nucleotide sequence ID" value="NC_009925.1"/>
</dbReference>
<sequence length="147" mass="15979">MDSPPPMLFASITAFSMTLAVFLYIGLGVLGIALRRLRLRHGEASWGWLRYIHYGLGITLVLTILELMTIGILGASTYEGTSGHSSHLPAGLLVAGLTLASAWAASRVHPKRPWARPLHVSINGMLFLALTAVSWTGWSVLQNYLPQ</sequence>
<accession>B0CBC0</accession>
<evidence type="ECO:0008006" key="4">
    <source>
        <dbReference type="Google" id="ProtNLM"/>
    </source>
</evidence>
<gene>
    <name evidence="2" type="ordered locus">AM1_2906</name>
</gene>
<evidence type="ECO:0000313" key="3">
    <source>
        <dbReference type="Proteomes" id="UP000000268"/>
    </source>
</evidence>
<name>B0CBC0_ACAM1</name>
<dbReference type="KEGG" id="amr:AM1_2906"/>
<evidence type="ECO:0000313" key="2">
    <source>
        <dbReference type="EMBL" id="ABW27905.1"/>
    </source>
</evidence>
<reference evidence="2 3" key="1">
    <citation type="journal article" date="2008" name="Proc. Natl. Acad. Sci. U.S.A.">
        <title>Niche adaptation and genome expansion in the chlorophyll d-producing cyanobacterium Acaryochloris marina.</title>
        <authorList>
            <person name="Swingley W.D."/>
            <person name="Chen M."/>
            <person name="Cheung P.C."/>
            <person name="Conrad A.L."/>
            <person name="Dejesa L.C."/>
            <person name="Hao J."/>
            <person name="Honchak B.M."/>
            <person name="Karbach L.E."/>
            <person name="Kurdoglu A."/>
            <person name="Lahiri S."/>
            <person name="Mastrian S.D."/>
            <person name="Miyashita H."/>
            <person name="Page L."/>
            <person name="Ramakrishna P."/>
            <person name="Satoh S."/>
            <person name="Sattley W.M."/>
            <person name="Shimada Y."/>
            <person name="Taylor H.L."/>
            <person name="Tomo T."/>
            <person name="Tsuchiya T."/>
            <person name="Wang Z.T."/>
            <person name="Raymond J."/>
            <person name="Mimuro M."/>
            <person name="Blankenship R.E."/>
            <person name="Touchman J.W."/>
        </authorList>
    </citation>
    <scope>NUCLEOTIDE SEQUENCE [LARGE SCALE GENOMIC DNA]</scope>
    <source>
        <strain evidence="3">MBIC 11017</strain>
    </source>
</reference>
<keyword evidence="1" id="KW-0472">Membrane</keyword>
<dbReference type="AlphaFoldDB" id="B0CBC0"/>
<feature type="transmembrane region" description="Helical" evidence="1">
    <location>
        <begin position="87"/>
        <end position="106"/>
    </location>
</feature>
<dbReference type="Proteomes" id="UP000000268">
    <property type="component" value="Chromosome"/>
</dbReference>
<keyword evidence="3" id="KW-1185">Reference proteome</keyword>
<feature type="transmembrane region" description="Helical" evidence="1">
    <location>
        <begin position="12"/>
        <end position="34"/>
    </location>
</feature>
<dbReference type="EMBL" id="CP000828">
    <property type="protein sequence ID" value="ABW27905.1"/>
    <property type="molecule type" value="Genomic_DNA"/>
</dbReference>